<dbReference type="Pfam" id="PF00400">
    <property type="entry name" value="WD40"/>
    <property type="match status" value="2"/>
</dbReference>
<reference evidence="2" key="1">
    <citation type="submission" date="2020-10" db="EMBL/GenBank/DDBJ databases">
        <title>Taxonomic study of unclassified bacteria belonging to the class Ktedonobacteria.</title>
        <authorList>
            <person name="Yabe S."/>
            <person name="Wang C.M."/>
            <person name="Zheng Y."/>
            <person name="Sakai Y."/>
            <person name="Cavaletti L."/>
            <person name="Monciardini P."/>
            <person name="Donadio S."/>
        </authorList>
    </citation>
    <scope>NUCLEOTIDE SEQUENCE</scope>
    <source>
        <strain evidence="2">SOSP1-1</strain>
    </source>
</reference>
<dbReference type="EMBL" id="BNJF01000001">
    <property type="protein sequence ID" value="GHO45074.1"/>
    <property type="molecule type" value="Genomic_DNA"/>
</dbReference>
<comment type="caution">
    <text evidence="2">The sequence shown here is derived from an EMBL/GenBank/DDBJ whole genome shotgun (WGS) entry which is preliminary data.</text>
</comment>
<accession>A0A8J3HWJ1</accession>
<protein>
    <submittedName>
        <fullName evidence="2">Uncharacterized protein</fullName>
    </submittedName>
</protein>
<dbReference type="PANTHER" id="PTHR19932:SF10">
    <property type="entry name" value="WD REPEAT AND HMG-BOX DNA-BINDING PROTEIN 1"/>
    <property type="match status" value="1"/>
</dbReference>
<evidence type="ECO:0000313" key="2">
    <source>
        <dbReference type="EMBL" id="GHO45074.1"/>
    </source>
</evidence>
<dbReference type="InterPro" id="IPR011659">
    <property type="entry name" value="WD40"/>
</dbReference>
<sequence length="275" mass="30810">MKVVTQRNDLKGWISQGDHLSQSKPTWSPESSRFALADSMGNIHIWDLNHRDRSQTIPYTGTPAMPLISYLAWSPDGKYLAHGQVSAQDQSYSGRLQIIEITNGNSSEQYMGLHGRVTSLDWSPDSRYLAVGSNEGDVQIWDNKAPDKPRYTYSSDKSGRDGAKLRWSPDGKQLAITSDYGHIVLWSPFTNKRADLEPKSPSSLSDLAWSSNGKYLAALGDDGITFWDLVHSTPTFVPYVNILAVRWQDDNRQVIIVDQYNNTSTLARPDDSSEK</sequence>
<dbReference type="PROSITE" id="PS50082">
    <property type="entry name" value="WD_REPEATS_2"/>
    <property type="match status" value="1"/>
</dbReference>
<evidence type="ECO:0000313" key="3">
    <source>
        <dbReference type="Proteomes" id="UP000612362"/>
    </source>
</evidence>
<evidence type="ECO:0000256" key="1">
    <source>
        <dbReference type="PROSITE-ProRule" id="PRU00221"/>
    </source>
</evidence>
<keyword evidence="1" id="KW-0853">WD repeat</keyword>
<dbReference type="GO" id="GO:0006261">
    <property type="term" value="P:DNA-templated DNA replication"/>
    <property type="evidence" value="ECO:0007669"/>
    <property type="project" value="TreeGrafter"/>
</dbReference>
<dbReference type="Proteomes" id="UP000612362">
    <property type="component" value="Unassembled WGS sequence"/>
</dbReference>
<feature type="repeat" description="WD" evidence="1">
    <location>
        <begin position="110"/>
        <end position="142"/>
    </location>
</feature>
<organism evidence="2 3">
    <name type="scientific">Ktedonospora formicarum</name>
    <dbReference type="NCBI Taxonomy" id="2778364"/>
    <lineage>
        <taxon>Bacteria</taxon>
        <taxon>Bacillati</taxon>
        <taxon>Chloroflexota</taxon>
        <taxon>Ktedonobacteria</taxon>
        <taxon>Ktedonobacterales</taxon>
        <taxon>Ktedonobacteraceae</taxon>
        <taxon>Ktedonospora</taxon>
    </lineage>
</organism>
<name>A0A8J3HWJ1_9CHLR</name>
<dbReference type="SMART" id="SM00320">
    <property type="entry name" value="WD40"/>
    <property type="match status" value="3"/>
</dbReference>
<dbReference type="AlphaFoldDB" id="A0A8J3HWJ1"/>
<dbReference type="Gene3D" id="2.130.10.10">
    <property type="entry name" value="YVTN repeat-like/Quinoprotein amine dehydrogenase"/>
    <property type="match status" value="2"/>
</dbReference>
<dbReference type="GO" id="GO:0006281">
    <property type="term" value="P:DNA repair"/>
    <property type="evidence" value="ECO:0007669"/>
    <property type="project" value="TreeGrafter"/>
</dbReference>
<keyword evidence="3" id="KW-1185">Reference proteome</keyword>
<dbReference type="InterPro" id="IPR015943">
    <property type="entry name" value="WD40/YVTN_repeat-like_dom_sf"/>
</dbReference>
<dbReference type="SUPFAM" id="SSF82171">
    <property type="entry name" value="DPP6 N-terminal domain-like"/>
    <property type="match status" value="1"/>
</dbReference>
<proteinExistence type="predicted"/>
<gene>
    <name evidence="2" type="ORF">KSX_32370</name>
</gene>
<dbReference type="GO" id="GO:0003682">
    <property type="term" value="F:chromatin binding"/>
    <property type="evidence" value="ECO:0007669"/>
    <property type="project" value="TreeGrafter"/>
</dbReference>
<dbReference type="InterPro" id="IPR001680">
    <property type="entry name" value="WD40_rpt"/>
</dbReference>
<dbReference type="Pfam" id="PF07676">
    <property type="entry name" value="PD40"/>
    <property type="match status" value="1"/>
</dbReference>
<dbReference type="PANTHER" id="PTHR19932">
    <property type="entry name" value="WD REPEAT AND HMG-BOX DNA BINDING PROTEIN"/>
    <property type="match status" value="1"/>
</dbReference>
<dbReference type="PROSITE" id="PS50294">
    <property type="entry name" value="WD_REPEATS_REGION"/>
    <property type="match status" value="1"/>
</dbReference>